<dbReference type="AlphaFoldDB" id="A0AAW4X2D2"/>
<keyword evidence="4" id="KW-1185">Reference proteome</keyword>
<accession>A0AAW4X2D2</accession>
<evidence type="ECO:0000259" key="2">
    <source>
        <dbReference type="SMART" id="SM00382"/>
    </source>
</evidence>
<dbReference type="Proteomes" id="UP001199296">
    <property type="component" value="Unassembled WGS sequence"/>
</dbReference>
<dbReference type="Gene3D" id="3.40.50.300">
    <property type="entry name" value="P-loop containing nucleotide triphosphate hydrolases"/>
    <property type="match status" value="1"/>
</dbReference>
<dbReference type="InterPro" id="IPR003593">
    <property type="entry name" value="AAA+_ATPase"/>
</dbReference>
<name>A0AAW4X2D2_9FIRM</name>
<organism evidence="3 4">
    <name type="scientific">Halanaerobium polyolivorans</name>
    <dbReference type="NCBI Taxonomy" id="2886943"/>
    <lineage>
        <taxon>Bacteria</taxon>
        <taxon>Bacillati</taxon>
        <taxon>Bacillota</taxon>
        <taxon>Clostridia</taxon>
        <taxon>Halanaerobiales</taxon>
        <taxon>Halanaerobiaceae</taxon>
        <taxon>Halanaerobium</taxon>
    </lineage>
</organism>
<dbReference type="GO" id="GO:0005524">
    <property type="term" value="F:ATP binding"/>
    <property type="evidence" value="ECO:0007669"/>
    <property type="project" value="InterPro"/>
</dbReference>
<gene>
    <name evidence="3" type="ORF">LJ207_11740</name>
</gene>
<dbReference type="RefSeq" id="WP_229346686.1">
    <property type="nucleotide sequence ID" value="NZ_JAJFAT010000025.1"/>
</dbReference>
<sequence length="417" mass="48790">MMNIYQKYYEQYYLEINAVEIETGEGVSEKMDDLTIKQKLSQIKNYIKAQGFTYPDNLIENFYLSLKTKPFVLLAGISGTGKTKLVQLFAEAIGCTSENERFKLISVKLDWNDSADLLGYSNISGDFQTGPILETIKKASNDLDNPYLVCLDEMNLARVEYYFSDFLSKMETRYFEDNRIKTDKILSKNEFDARDNTDALSKYGNLYLPDNLYIIGTVNMDETTQPFSKKVLDRANTIEFNQIELTAFLEEDYDNLKVENLKLSNEFLKTNYLKLKDLLPEKKEKITEITEELKELNKILKKANLQVGYRIRDEINFYLIEALDKNLMNKTTAFDTEILQKVLPRIQGSSLIIKKVLVELFKFFAGKDYSTENGQFADKMWKYYETNKDEIKYSKSAEKIVYMLRRYEEDSFTSYWL</sequence>
<dbReference type="SMART" id="SM00382">
    <property type="entry name" value="AAA"/>
    <property type="match status" value="1"/>
</dbReference>
<keyword evidence="1" id="KW-0175">Coiled coil</keyword>
<proteinExistence type="predicted"/>
<evidence type="ECO:0000313" key="3">
    <source>
        <dbReference type="EMBL" id="MCC3145986.1"/>
    </source>
</evidence>
<evidence type="ECO:0000256" key="1">
    <source>
        <dbReference type="SAM" id="Coils"/>
    </source>
</evidence>
<evidence type="ECO:0000313" key="4">
    <source>
        <dbReference type="Proteomes" id="UP001199296"/>
    </source>
</evidence>
<dbReference type="InterPro" id="IPR011704">
    <property type="entry name" value="ATPase_dyneun-rel_AAA"/>
</dbReference>
<dbReference type="EMBL" id="JAJFAT010000025">
    <property type="protein sequence ID" value="MCC3145986.1"/>
    <property type="molecule type" value="Genomic_DNA"/>
</dbReference>
<feature type="coiled-coil region" evidence="1">
    <location>
        <begin position="246"/>
        <end position="306"/>
    </location>
</feature>
<protein>
    <submittedName>
        <fullName evidence="3">AAA family ATPase</fullName>
    </submittedName>
</protein>
<comment type="caution">
    <text evidence="3">The sequence shown here is derived from an EMBL/GenBank/DDBJ whole genome shotgun (WGS) entry which is preliminary data.</text>
</comment>
<dbReference type="InterPro" id="IPR027417">
    <property type="entry name" value="P-loop_NTPase"/>
</dbReference>
<feature type="domain" description="AAA+ ATPase" evidence="2">
    <location>
        <begin position="68"/>
        <end position="244"/>
    </location>
</feature>
<dbReference type="SUPFAM" id="SSF52540">
    <property type="entry name" value="P-loop containing nucleoside triphosphate hydrolases"/>
    <property type="match status" value="1"/>
</dbReference>
<reference evidence="3 4" key="1">
    <citation type="submission" date="2021-10" db="EMBL/GenBank/DDBJ databases">
        <authorList>
            <person name="Grouzdev D.S."/>
            <person name="Pantiukh K.S."/>
            <person name="Krutkina M.S."/>
        </authorList>
    </citation>
    <scope>NUCLEOTIDE SEQUENCE [LARGE SCALE GENOMIC DNA]</scope>
    <source>
        <strain evidence="3 4">Z-7514</strain>
    </source>
</reference>
<dbReference type="Pfam" id="PF07728">
    <property type="entry name" value="AAA_5"/>
    <property type="match status" value="1"/>
</dbReference>
<dbReference type="GO" id="GO:0016887">
    <property type="term" value="F:ATP hydrolysis activity"/>
    <property type="evidence" value="ECO:0007669"/>
    <property type="project" value="InterPro"/>
</dbReference>